<feature type="domain" description="Carbohydrate kinase FGGY N-terminal" evidence="4">
    <location>
        <begin position="3"/>
        <end position="269"/>
    </location>
</feature>
<comment type="caution">
    <text evidence="6">The sequence shown here is derived from an EMBL/GenBank/DDBJ whole genome shotgun (WGS) entry which is preliminary data.</text>
</comment>
<keyword evidence="3" id="KW-0418">Kinase</keyword>
<dbReference type="GO" id="GO:0019321">
    <property type="term" value="P:pentose metabolic process"/>
    <property type="evidence" value="ECO:0007669"/>
    <property type="project" value="TreeGrafter"/>
</dbReference>
<sequence>MSYYIGIDVGTGSARAVLVDDHGKTLSSHTKDTRTWRDPDDHRIFEQSTDDIWNSISACIKKCLAESKISPDKVKGLSFDATCSLAVSDMNSDPVVVTKGKDLGLNGERNIILWADHRAEKEAELINSTGSIVLDYVGGTMSLEMEIPKTLWLKNNMDPTLFSRCQFFDLPDFLTYRATQDNTRSCCSVTCKCSYVPNKGWQPDFLKKIGLGEIVDNNYKQLGAANREVLTAGEPVGKGLSRQAAEEFGLVEGTPVGSAVIDAYAGWLGTVAGRYKEDGKLQETVPSIDESRHRLAACAGTSTCHIVQSRQGVFVNGVWGPYKDPVFQGWWMNEGGQSSTGQARTIPASVLKLAEEQKSNIHQVLQVLLQKMKGEAGAESLTELTKDMHFYPDLHGNRSPLADPKMRGSFVGLTLDDGLNDLARKYNLTLEAIALQTRHIVDEMNDKGHSITSIYMSGSQAKNIPMMQLFADTCGVPIILPFDESGAVPLGAAMLGKFAAETVKRGAGNLSQDQRGQLLWDIMASQIES</sequence>
<evidence type="ECO:0000313" key="6">
    <source>
        <dbReference type="EMBL" id="KAF5393859.1"/>
    </source>
</evidence>
<organism evidence="6 7">
    <name type="scientific">Collybiopsis confluens</name>
    <dbReference type="NCBI Taxonomy" id="2823264"/>
    <lineage>
        <taxon>Eukaryota</taxon>
        <taxon>Fungi</taxon>
        <taxon>Dikarya</taxon>
        <taxon>Basidiomycota</taxon>
        <taxon>Agaricomycotina</taxon>
        <taxon>Agaricomycetes</taxon>
        <taxon>Agaricomycetidae</taxon>
        <taxon>Agaricales</taxon>
        <taxon>Marasmiineae</taxon>
        <taxon>Omphalotaceae</taxon>
        <taxon>Collybiopsis</taxon>
    </lineage>
</organism>
<dbReference type="Gene3D" id="3.30.420.40">
    <property type="match status" value="1"/>
</dbReference>
<dbReference type="CDD" id="cd07782">
    <property type="entry name" value="ASKHA_NBD_FGGY_D-RBK"/>
    <property type="match status" value="1"/>
</dbReference>
<evidence type="ECO:0000259" key="5">
    <source>
        <dbReference type="Pfam" id="PF02782"/>
    </source>
</evidence>
<dbReference type="Gene3D" id="1.20.58.2240">
    <property type="match status" value="1"/>
</dbReference>
<dbReference type="EMBL" id="JAACJN010000001">
    <property type="protein sequence ID" value="KAF5393859.1"/>
    <property type="molecule type" value="Genomic_DNA"/>
</dbReference>
<dbReference type="SUPFAM" id="SSF53067">
    <property type="entry name" value="Actin-like ATPase domain"/>
    <property type="match status" value="2"/>
</dbReference>
<evidence type="ECO:0000256" key="3">
    <source>
        <dbReference type="ARBA" id="ARBA00022777"/>
    </source>
</evidence>
<keyword evidence="2" id="KW-0808">Transferase</keyword>
<dbReference type="InterPro" id="IPR006003">
    <property type="entry name" value="FGGY_RbtK-like"/>
</dbReference>
<evidence type="ECO:0000313" key="7">
    <source>
        <dbReference type="Proteomes" id="UP000518752"/>
    </source>
</evidence>
<reference evidence="6 7" key="1">
    <citation type="journal article" date="2020" name="ISME J.">
        <title>Uncovering the hidden diversity of litter-decomposition mechanisms in mushroom-forming fungi.</title>
        <authorList>
            <person name="Floudas D."/>
            <person name="Bentzer J."/>
            <person name="Ahren D."/>
            <person name="Johansson T."/>
            <person name="Persson P."/>
            <person name="Tunlid A."/>
        </authorList>
    </citation>
    <scope>NUCLEOTIDE SEQUENCE [LARGE SCALE GENOMIC DNA]</scope>
    <source>
        <strain evidence="6 7">CBS 406.79</strain>
    </source>
</reference>
<dbReference type="AlphaFoldDB" id="A0A8H5I2U4"/>
<dbReference type="InterPro" id="IPR043129">
    <property type="entry name" value="ATPase_NBD"/>
</dbReference>
<dbReference type="Pfam" id="PF00370">
    <property type="entry name" value="FGGY_N"/>
    <property type="match status" value="1"/>
</dbReference>
<name>A0A8H5I2U4_9AGAR</name>
<keyword evidence="7" id="KW-1185">Reference proteome</keyword>
<dbReference type="Proteomes" id="UP000518752">
    <property type="component" value="Unassembled WGS sequence"/>
</dbReference>
<dbReference type="InterPro" id="IPR018485">
    <property type="entry name" value="FGGY_C"/>
</dbReference>
<dbReference type="Pfam" id="PF02782">
    <property type="entry name" value="FGGY_C"/>
    <property type="match status" value="1"/>
</dbReference>
<gene>
    <name evidence="6" type="ORF">D9757_000436</name>
</gene>
<dbReference type="InterPro" id="IPR000577">
    <property type="entry name" value="Carb_kinase_FGGY"/>
</dbReference>
<dbReference type="PANTHER" id="PTHR43435">
    <property type="entry name" value="RIBULOKINASE"/>
    <property type="match status" value="1"/>
</dbReference>
<dbReference type="PANTHER" id="PTHR43435:SF4">
    <property type="entry name" value="FGGY CARBOHYDRATE KINASE DOMAIN-CONTAINING PROTEIN"/>
    <property type="match status" value="1"/>
</dbReference>
<dbReference type="NCBIfam" id="TIGR01315">
    <property type="entry name" value="5C_CHO_kinase"/>
    <property type="match status" value="1"/>
</dbReference>
<feature type="domain" description="Carbohydrate kinase FGGY C-terminal" evidence="5">
    <location>
        <begin position="295"/>
        <end position="499"/>
    </location>
</feature>
<dbReference type="PIRSF" id="PIRSF000538">
    <property type="entry name" value="GlpK"/>
    <property type="match status" value="1"/>
</dbReference>
<evidence type="ECO:0000256" key="1">
    <source>
        <dbReference type="ARBA" id="ARBA00009156"/>
    </source>
</evidence>
<evidence type="ECO:0008006" key="8">
    <source>
        <dbReference type="Google" id="ProtNLM"/>
    </source>
</evidence>
<proteinExistence type="inferred from homology"/>
<accession>A0A8H5I2U4</accession>
<dbReference type="GO" id="GO:0005737">
    <property type="term" value="C:cytoplasm"/>
    <property type="evidence" value="ECO:0007669"/>
    <property type="project" value="TreeGrafter"/>
</dbReference>
<dbReference type="OrthoDB" id="203824at2759"/>
<dbReference type="GO" id="GO:0019150">
    <property type="term" value="F:D-ribulokinase activity"/>
    <property type="evidence" value="ECO:0007669"/>
    <property type="project" value="TreeGrafter"/>
</dbReference>
<dbReference type="InterPro" id="IPR018484">
    <property type="entry name" value="FGGY_N"/>
</dbReference>
<protein>
    <recommendedName>
        <fullName evidence="8">Pentulose kinase</fullName>
    </recommendedName>
</protein>
<evidence type="ECO:0000256" key="2">
    <source>
        <dbReference type="ARBA" id="ARBA00022679"/>
    </source>
</evidence>
<comment type="similarity">
    <text evidence="1">Belongs to the FGGY kinase family.</text>
</comment>
<evidence type="ECO:0000259" key="4">
    <source>
        <dbReference type="Pfam" id="PF00370"/>
    </source>
</evidence>